<dbReference type="SMART" id="SM01321">
    <property type="entry name" value="Y1_Tnp"/>
    <property type="match status" value="1"/>
</dbReference>
<dbReference type="EMBL" id="MFCX01000015">
    <property type="protein sequence ID" value="OGE26144.1"/>
    <property type="molecule type" value="Genomic_DNA"/>
</dbReference>
<sequence>MSLYIHKSHNISVLLYHLVCPAKYREVVFSPEVDDVLKQICLEISKRYSLYFLEVGTDQDHVHFLIQSVPMYSPTKIARIVKSITAREVFKRAPQVKEKLWGGEFWTDGYFISSVGKQNSETAVARYVKNQGKGYQYIQIHKSQLRLDI</sequence>
<evidence type="ECO:0000259" key="1">
    <source>
        <dbReference type="SMART" id="SM01321"/>
    </source>
</evidence>
<accession>A0A1F5JBY4</accession>
<dbReference type="GO" id="GO:0004803">
    <property type="term" value="F:transposase activity"/>
    <property type="evidence" value="ECO:0007669"/>
    <property type="project" value="InterPro"/>
</dbReference>
<feature type="domain" description="Transposase IS200-like" evidence="1">
    <location>
        <begin position="11"/>
        <end position="131"/>
    </location>
</feature>
<reference evidence="2 3" key="1">
    <citation type="journal article" date="2016" name="Nat. Commun.">
        <title>Thousands of microbial genomes shed light on interconnected biogeochemical processes in an aquifer system.</title>
        <authorList>
            <person name="Anantharaman K."/>
            <person name="Brown C.T."/>
            <person name="Hug L.A."/>
            <person name="Sharon I."/>
            <person name="Castelle C.J."/>
            <person name="Probst A.J."/>
            <person name="Thomas B.C."/>
            <person name="Singh A."/>
            <person name="Wilkins M.J."/>
            <person name="Karaoz U."/>
            <person name="Brodie E.L."/>
            <person name="Williams K.H."/>
            <person name="Hubbard S.S."/>
            <person name="Banfield J.F."/>
        </authorList>
    </citation>
    <scope>NUCLEOTIDE SEQUENCE [LARGE SCALE GENOMIC DNA]</scope>
</reference>
<gene>
    <name evidence="2" type="ORF">A3C26_01300</name>
</gene>
<dbReference type="Proteomes" id="UP000177042">
    <property type="component" value="Unassembled WGS sequence"/>
</dbReference>
<dbReference type="PANTHER" id="PTHR33360:SF4">
    <property type="entry name" value="TRANSPOSASE IS200-LIKE PROTEIN"/>
    <property type="match status" value="1"/>
</dbReference>
<dbReference type="InterPro" id="IPR002686">
    <property type="entry name" value="Transposase_17"/>
</dbReference>
<protein>
    <submittedName>
        <fullName evidence="2">Transposase</fullName>
    </submittedName>
</protein>
<name>A0A1F5JBY4_9BACT</name>
<organism evidence="2 3">
    <name type="scientific">Candidatus Daviesbacteria bacterium RIFCSPHIGHO2_02_FULL_39_12</name>
    <dbReference type="NCBI Taxonomy" id="1797770"/>
    <lineage>
        <taxon>Bacteria</taxon>
        <taxon>Candidatus Daviesiibacteriota</taxon>
    </lineage>
</organism>
<proteinExistence type="predicted"/>
<dbReference type="Gene3D" id="3.30.70.1290">
    <property type="entry name" value="Transposase IS200-like"/>
    <property type="match status" value="1"/>
</dbReference>
<dbReference type="GO" id="GO:0003677">
    <property type="term" value="F:DNA binding"/>
    <property type="evidence" value="ECO:0007669"/>
    <property type="project" value="InterPro"/>
</dbReference>
<dbReference type="Pfam" id="PF01797">
    <property type="entry name" value="Y1_Tnp"/>
    <property type="match status" value="1"/>
</dbReference>
<dbReference type="NCBIfam" id="NF033573">
    <property type="entry name" value="transpos_IS200"/>
    <property type="match status" value="1"/>
</dbReference>
<evidence type="ECO:0000313" key="3">
    <source>
        <dbReference type="Proteomes" id="UP000177042"/>
    </source>
</evidence>
<dbReference type="InterPro" id="IPR036515">
    <property type="entry name" value="Transposase_17_sf"/>
</dbReference>
<dbReference type="SUPFAM" id="SSF143422">
    <property type="entry name" value="Transposase IS200-like"/>
    <property type="match status" value="1"/>
</dbReference>
<evidence type="ECO:0000313" key="2">
    <source>
        <dbReference type="EMBL" id="OGE26144.1"/>
    </source>
</evidence>
<comment type="caution">
    <text evidence="2">The sequence shown here is derived from an EMBL/GenBank/DDBJ whole genome shotgun (WGS) entry which is preliminary data.</text>
</comment>
<dbReference type="PANTHER" id="PTHR33360">
    <property type="entry name" value="TRANSPOSASE FOR INSERTION SEQUENCE ELEMENT IS200"/>
    <property type="match status" value="1"/>
</dbReference>
<dbReference type="AlphaFoldDB" id="A0A1F5JBY4"/>
<dbReference type="GO" id="GO:0006313">
    <property type="term" value="P:DNA transposition"/>
    <property type="evidence" value="ECO:0007669"/>
    <property type="project" value="InterPro"/>
</dbReference>